<sequence length="92" mass="9187">MRFTHLAAALVAGALTFPAAAQTTDPAPPAGGMTEPGSTGSVGGVDRNITGVGQTKPPGSALGPGDGTTPELRRKSREIDRKIDTGICIGCN</sequence>
<gene>
    <name evidence="3" type="ORF">EOE48_15450</name>
</gene>
<keyword evidence="2" id="KW-0732">Signal</keyword>
<dbReference type="EMBL" id="SACP01000014">
    <property type="protein sequence ID" value="RVU16858.1"/>
    <property type="molecule type" value="Genomic_DNA"/>
</dbReference>
<dbReference type="RefSeq" id="WP_127730654.1">
    <property type="nucleotide sequence ID" value="NZ_SACP01000014.1"/>
</dbReference>
<organism evidence="3 4">
    <name type="scientific">Methylobacterium oryzihabitans</name>
    <dbReference type="NCBI Taxonomy" id="2499852"/>
    <lineage>
        <taxon>Bacteria</taxon>
        <taxon>Pseudomonadati</taxon>
        <taxon>Pseudomonadota</taxon>
        <taxon>Alphaproteobacteria</taxon>
        <taxon>Hyphomicrobiales</taxon>
        <taxon>Methylobacteriaceae</taxon>
        <taxon>Methylobacterium</taxon>
    </lineage>
</organism>
<proteinExistence type="predicted"/>
<evidence type="ECO:0000256" key="2">
    <source>
        <dbReference type="SAM" id="SignalP"/>
    </source>
</evidence>
<reference evidence="3 4" key="1">
    <citation type="submission" date="2019-01" db="EMBL/GenBank/DDBJ databases">
        <authorList>
            <person name="Chen W.-M."/>
        </authorList>
    </citation>
    <scope>NUCLEOTIDE SEQUENCE [LARGE SCALE GENOMIC DNA]</scope>
    <source>
        <strain evidence="3 4">TER-1</strain>
    </source>
</reference>
<dbReference type="OrthoDB" id="8003191at2"/>
<name>A0A437P3Z7_9HYPH</name>
<feature type="region of interest" description="Disordered" evidence="1">
    <location>
        <begin position="18"/>
        <end position="79"/>
    </location>
</feature>
<evidence type="ECO:0000256" key="1">
    <source>
        <dbReference type="SAM" id="MobiDB-lite"/>
    </source>
</evidence>
<accession>A0A437P3Z7</accession>
<keyword evidence="4" id="KW-1185">Reference proteome</keyword>
<evidence type="ECO:0000313" key="4">
    <source>
        <dbReference type="Proteomes" id="UP000286997"/>
    </source>
</evidence>
<feature type="chain" id="PRO_5019428946" evidence="2">
    <location>
        <begin position="22"/>
        <end position="92"/>
    </location>
</feature>
<feature type="signal peptide" evidence="2">
    <location>
        <begin position="1"/>
        <end position="21"/>
    </location>
</feature>
<dbReference type="AlphaFoldDB" id="A0A437P3Z7"/>
<protein>
    <submittedName>
        <fullName evidence="3">Uncharacterized protein</fullName>
    </submittedName>
</protein>
<comment type="caution">
    <text evidence="3">The sequence shown here is derived from an EMBL/GenBank/DDBJ whole genome shotgun (WGS) entry which is preliminary data.</text>
</comment>
<dbReference type="Proteomes" id="UP000286997">
    <property type="component" value="Unassembled WGS sequence"/>
</dbReference>
<evidence type="ECO:0000313" key="3">
    <source>
        <dbReference type="EMBL" id="RVU16858.1"/>
    </source>
</evidence>